<keyword evidence="23" id="KW-1185">Reference proteome</keyword>
<keyword evidence="13" id="KW-0873">Pyrrolidone carboxylic acid</keyword>
<evidence type="ECO:0000256" key="3">
    <source>
        <dbReference type="ARBA" id="ARBA00006873"/>
    </source>
</evidence>
<keyword evidence="10 20" id="KW-0560">Oxidoreductase</keyword>
<feature type="site" description="Transition state stabilizer" evidence="18">
    <location>
        <position position="103"/>
    </location>
</feature>
<dbReference type="EC" id="1.11.1.7" evidence="4 20"/>
<dbReference type="GO" id="GO:0042744">
    <property type="term" value="P:hydrogen peroxide catabolic process"/>
    <property type="evidence" value="ECO:0007669"/>
    <property type="project" value="UniProtKB-KW"/>
</dbReference>
<dbReference type="FunFam" id="1.10.420.10:FF:000001">
    <property type="entry name" value="Peroxidase"/>
    <property type="match status" value="1"/>
</dbReference>
<gene>
    <name evidence="22" type="primary">PER19</name>
    <name evidence="22" type="ORF">MA16_Dca000840</name>
</gene>
<evidence type="ECO:0000256" key="19">
    <source>
        <dbReference type="PIRSR" id="PIRSR600823-5"/>
    </source>
</evidence>
<dbReference type="PROSITE" id="PS00435">
    <property type="entry name" value="PEROXIDASE_1"/>
    <property type="match status" value="1"/>
</dbReference>
<evidence type="ECO:0000256" key="5">
    <source>
        <dbReference type="ARBA" id="ARBA00022525"/>
    </source>
</evidence>
<evidence type="ECO:0000313" key="22">
    <source>
        <dbReference type="EMBL" id="PKU79494.1"/>
    </source>
</evidence>
<reference evidence="22 23" key="2">
    <citation type="journal article" date="2017" name="Nature">
        <title>The Apostasia genome and the evolution of orchids.</title>
        <authorList>
            <person name="Zhang G.Q."/>
            <person name="Liu K.W."/>
            <person name="Li Z."/>
            <person name="Lohaus R."/>
            <person name="Hsiao Y.Y."/>
            <person name="Niu S.C."/>
            <person name="Wang J.Y."/>
            <person name="Lin Y.C."/>
            <person name="Xu Q."/>
            <person name="Chen L.J."/>
            <person name="Yoshida K."/>
            <person name="Fujiwara S."/>
            <person name="Wang Z.W."/>
            <person name="Zhang Y.Q."/>
            <person name="Mitsuda N."/>
            <person name="Wang M."/>
            <person name="Liu G.H."/>
            <person name="Pecoraro L."/>
            <person name="Huang H.X."/>
            <person name="Xiao X.J."/>
            <person name="Lin M."/>
            <person name="Wu X.Y."/>
            <person name="Wu W.L."/>
            <person name="Chen Y.Y."/>
            <person name="Chang S.B."/>
            <person name="Sakamoto S."/>
            <person name="Ohme-Takagi M."/>
            <person name="Yagi M."/>
            <person name="Zeng S.J."/>
            <person name="Shen C.Y."/>
            <person name="Yeh C.M."/>
            <person name="Luo Y.B."/>
            <person name="Tsai W.C."/>
            <person name="Van de Peer Y."/>
            <person name="Liu Z.J."/>
        </authorList>
    </citation>
    <scope>NUCLEOTIDE SEQUENCE [LARGE SCALE GENOMIC DNA]</scope>
    <source>
        <tissue evidence="22">The whole plant</tissue>
    </source>
</reference>
<keyword evidence="5 20" id="KW-0964">Secreted</keyword>
<feature type="domain" description="Plant heme peroxidase family profile" evidence="21">
    <location>
        <begin position="66"/>
        <end position="370"/>
    </location>
</feature>
<evidence type="ECO:0000256" key="7">
    <source>
        <dbReference type="ARBA" id="ARBA00022617"/>
    </source>
</evidence>
<dbReference type="CDD" id="cd00693">
    <property type="entry name" value="secretory_peroxidase"/>
    <property type="match status" value="1"/>
</dbReference>
<keyword evidence="6 20" id="KW-0575">Peroxidase</keyword>
<evidence type="ECO:0000256" key="4">
    <source>
        <dbReference type="ARBA" id="ARBA00012313"/>
    </source>
</evidence>
<dbReference type="InterPro" id="IPR002016">
    <property type="entry name" value="Haem_peroxidase"/>
</dbReference>
<evidence type="ECO:0000313" key="23">
    <source>
        <dbReference type="Proteomes" id="UP000233837"/>
    </source>
</evidence>
<dbReference type="PRINTS" id="PR00458">
    <property type="entry name" value="PEROXIDASE"/>
</dbReference>
<dbReference type="FunFam" id="1.10.520.10:FF:000008">
    <property type="entry name" value="Peroxidase"/>
    <property type="match status" value="1"/>
</dbReference>
<dbReference type="AlphaFoldDB" id="A0A2I0WV04"/>
<dbReference type="PROSITE" id="PS00436">
    <property type="entry name" value="PEROXIDASE_2"/>
    <property type="match status" value="1"/>
</dbReference>
<feature type="active site" description="Proton acceptor" evidence="15">
    <location>
        <position position="107"/>
    </location>
</feature>
<evidence type="ECO:0000259" key="21">
    <source>
        <dbReference type="PROSITE" id="PS50873"/>
    </source>
</evidence>
<keyword evidence="9 17" id="KW-0106">Calcium</keyword>
<dbReference type="EMBL" id="KZ502442">
    <property type="protein sequence ID" value="PKU79494.1"/>
    <property type="molecule type" value="Genomic_DNA"/>
</dbReference>
<keyword evidence="14 20" id="KW-0376">Hydrogen peroxide</keyword>
<feature type="disulfide bond" evidence="19">
    <location>
        <begin position="109"/>
        <end position="114"/>
    </location>
</feature>
<evidence type="ECO:0000256" key="10">
    <source>
        <dbReference type="ARBA" id="ARBA00023002"/>
    </source>
</evidence>
<feature type="binding site" evidence="17">
    <location>
        <position position="299"/>
    </location>
    <ligand>
        <name>Ca(2+)</name>
        <dbReference type="ChEBI" id="CHEBI:29108"/>
        <label>2</label>
    </ligand>
</feature>
<dbReference type="InterPro" id="IPR000823">
    <property type="entry name" value="Peroxidase_pln"/>
</dbReference>
<dbReference type="Gene3D" id="1.10.420.10">
    <property type="entry name" value="Peroxidase, domain 2"/>
    <property type="match status" value="1"/>
</dbReference>
<evidence type="ECO:0000256" key="17">
    <source>
        <dbReference type="PIRSR" id="PIRSR600823-3"/>
    </source>
</evidence>
<feature type="binding site" evidence="17">
    <location>
        <position position="129"/>
    </location>
    <ligand>
        <name>Ca(2+)</name>
        <dbReference type="ChEBI" id="CHEBI:29108"/>
        <label>1</label>
    </ligand>
</feature>
<comment type="similarity">
    <text evidence="3">Belongs to the peroxidase family. Ascorbate peroxidase subfamily.</text>
</comment>
<dbReference type="GO" id="GO:0140825">
    <property type="term" value="F:lactoperoxidase activity"/>
    <property type="evidence" value="ECO:0007669"/>
    <property type="project" value="UniProtKB-EC"/>
</dbReference>
<accession>A0A2I0WV04</accession>
<comment type="catalytic activity">
    <reaction evidence="1 20">
        <text>2 a phenolic donor + H2O2 = 2 a phenolic radical donor + 2 H2O</text>
        <dbReference type="Rhea" id="RHEA:56136"/>
        <dbReference type="ChEBI" id="CHEBI:15377"/>
        <dbReference type="ChEBI" id="CHEBI:16240"/>
        <dbReference type="ChEBI" id="CHEBI:139520"/>
        <dbReference type="ChEBI" id="CHEBI:139521"/>
        <dbReference type="EC" id="1.11.1.7"/>
    </reaction>
</comment>
<dbReference type="STRING" id="906689.A0A2I0WV04"/>
<keyword evidence="11 17" id="KW-0408">Iron</keyword>
<evidence type="ECO:0000256" key="20">
    <source>
        <dbReference type="RuleBase" id="RU362060"/>
    </source>
</evidence>
<comment type="subcellular location">
    <subcellularLocation>
        <location evidence="20">Secreted</location>
    </subcellularLocation>
</comment>
<sequence>MGQMLRASRIKGEIGLSLDCYYLFKVDAKILHKETSNDGDHKNLVKDDTVAGVRAKDTISSVHQHELSADFYAKTCPQVDNIVGSVTSQRHKTLPASGPATIRLFFHDCFVQGCDGSILLEAGAEGKVERQMFENRNLGTEGFDTVNLAKAAVEKICPGLVSCADILAIAARDFVHLAGGPYYAVKKGRKDSKYSPSLAGLPTIVRVNLPRANSTITELIALFAAKGLTTTDLVALSGAHTIGFSHCDQFVSRLYSGSTIEAPAMEPRLLQALRLQCPRTGGNADVVVPLDVVTPFEFDNEYYEGIGKGLGVLATDQALGLDRRTETIVREMATDKGKFFAAFEAGMERLGGIRVKKGKKGKSEGIVEGI</sequence>
<evidence type="ECO:0000256" key="2">
    <source>
        <dbReference type="ARBA" id="ARBA00002322"/>
    </source>
</evidence>
<evidence type="ECO:0000256" key="1">
    <source>
        <dbReference type="ARBA" id="ARBA00000189"/>
    </source>
</evidence>
<comment type="similarity">
    <text evidence="20">Belongs to the peroxidase family. Classical plant (class III) peroxidase subfamily.</text>
</comment>
<dbReference type="GO" id="GO:0006979">
    <property type="term" value="P:response to oxidative stress"/>
    <property type="evidence" value="ECO:0007669"/>
    <property type="project" value="UniProtKB-UniRule"/>
</dbReference>
<dbReference type="InterPro" id="IPR033905">
    <property type="entry name" value="Secretory_peroxidase"/>
</dbReference>
<evidence type="ECO:0000256" key="15">
    <source>
        <dbReference type="PIRSR" id="PIRSR600823-1"/>
    </source>
</evidence>
<dbReference type="GO" id="GO:0005576">
    <property type="term" value="C:extracellular region"/>
    <property type="evidence" value="ECO:0007669"/>
    <property type="project" value="UniProtKB-SubCell"/>
</dbReference>
<dbReference type="Pfam" id="PF00141">
    <property type="entry name" value="peroxidase"/>
    <property type="match status" value="1"/>
</dbReference>
<dbReference type="PANTHER" id="PTHR31517">
    <property type="match status" value="1"/>
</dbReference>
<evidence type="ECO:0000256" key="14">
    <source>
        <dbReference type="ARBA" id="ARBA00023324"/>
    </source>
</evidence>
<dbReference type="SUPFAM" id="SSF48113">
    <property type="entry name" value="Heme-dependent peroxidases"/>
    <property type="match status" value="1"/>
</dbReference>
<dbReference type="PROSITE" id="PS50873">
    <property type="entry name" value="PEROXIDASE_4"/>
    <property type="match status" value="1"/>
</dbReference>
<dbReference type="PRINTS" id="PR00461">
    <property type="entry name" value="PLPEROXIDASE"/>
</dbReference>
<evidence type="ECO:0000256" key="13">
    <source>
        <dbReference type="ARBA" id="ARBA00023283"/>
    </source>
</evidence>
<feature type="binding site" evidence="17">
    <location>
        <position position="241"/>
    </location>
    <ligand>
        <name>Ca(2+)</name>
        <dbReference type="ChEBI" id="CHEBI:29108"/>
        <label>2</label>
    </ligand>
</feature>
<feature type="disulfide bond" evidence="19">
    <location>
        <begin position="76"/>
        <end position="157"/>
    </location>
</feature>
<dbReference type="GO" id="GO:0046872">
    <property type="term" value="F:metal ion binding"/>
    <property type="evidence" value="ECO:0007669"/>
    <property type="project" value="UniProtKB-UniRule"/>
</dbReference>
<evidence type="ECO:0000256" key="8">
    <source>
        <dbReference type="ARBA" id="ARBA00022723"/>
    </source>
</evidence>
<dbReference type="GO" id="GO:0020037">
    <property type="term" value="F:heme binding"/>
    <property type="evidence" value="ECO:0007669"/>
    <property type="project" value="UniProtKB-UniRule"/>
</dbReference>
<feature type="binding site" evidence="17">
    <location>
        <position position="291"/>
    </location>
    <ligand>
        <name>Ca(2+)</name>
        <dbReference type="ChEBI" id="CHEBI:29108"/>
        <label>2</label>
    </ligand>
</feature>
<feature type="disulfide bond" evidence="19">
    <location>
        <begin position="247"/>
        <end position="277"/>
    </location>
</feature>
<organism evidence="22 23">
    <name type="scientific">Dendrobium catenatum</name>
    <dbReference type="NCBI Taxonomy" id="906689"/>
    <lineage>
        <taxon>Eukaryota</taxon>
        <taxon>Viridiplantae</taxon>
        <taxon>Streptophyta</taxon>
        <taxon>Embryophyta</taxon>
        <taxon>Tracheophyta</taxon>
        <taxon>Spermatophyta</taxon>
        <taxon>Magnoliopsida</taxon>
        <taxon>Liliopsida</taxon>
        <taxon>Asparagales</taxon>
        <taxon>Orchidaceae</taxon>
        <taxon>Epidendroideae</taxon>
        <taxon>Malaxideae</taxon>
        <taxon>Dendrobiinae</taxon>
        <taxon>Dendrobium</taxon>
    </lineage>
</organism>
<feature type="binding site" evidence="17">
    <location>
        <position position="294"/>
    </location>
    <ligand>
        <name>Ca(2+)</name>
        <dbReference type="ChEBI" id="CHEBI:29108"/>
        <label>2</label>
    </ligand>
</feature>
<evidence type="ECO:0000256" key="18">
    <source>
        <dbReference type="PIRSR" id="PIRSR600823-4"/>
    </source>
</evidence>
<feature type="binding site" evidence="17">
    <location>
        <position position="111"/>
    </location>
    <ligand>
        <name>Ca(2+)</name>
        <dbReference type="ChEBI" id="CHEBI:29108"/>
        <label>1</label>
    </ligand>
</feature>
<dbReference type="InterPro" id="IPR010255">
    <property type="entry name" value="Haem_peroxidase_sf"/>
</dbReference>
<name>A0A2I0WV04_9ASPA</name>
<feature type="binding site" evidence="17">
    <location>
        <position position="108"/>
    </location>
    <ligand>
        <name>Ca(2+)</name>
        <dbReference type="ChEBI" id="CHEBI:29108"/>
        <label>1</label>
    </ligand>
</feature>
<keyword evidence="12 19" id="KW-1015">Disulfide bond</keyword>
<evidence type="ECO:0000256" key="9">
    <source>
        <dbReference type="ARBA" id="ARBA00022837"/>
    </source>
</evidence>
<keyword evidence="8 17" id="KW-0479">Metal-binding</keyword>
<feature type="binding site" evidence="17">
    <location>
        <position position="117"/>
    </location>
    <ligand>
        <name>Ca(2+)</name>
        <dbReference type="ChEBI" id="CHEBI:29108"/>
        <label>1</label>
    </ligand>
</feature>
<comment type="function">
    <text evidence="2">Removal of H(2)O(2), oxidation of toxic reductants, biosynthesis and degradation of lignin, suberization, auxin catabolism, response to environmental stresses such as wounding, pathogen attack and oxidative stress. These functions might be dependent on each isozyme/isoform in each plant tissue.</text>
</comment>
<dbReference type="Gene3D" id="1.10.520.10">
    <property type="match status" value="1"/>
</dbReference>
<dbReference type="InterPro" id="IPR019794">
    <property type="entry name" value="Peroxidases_AS"/>
</dbReference>
<comment type="cofactor">
    <cofactor evidence="17 20">
        <name>heme b</name>
        <dbReference type="ChEBI" id="CHEBI:60344"/>
    </cofactor>
    <text evidence="17 20">Binds 1 heme b (iron(II)-protoporphyrin IX) group per subunit.</text>
</comment>
<feature type="binding site" description="axial binding residue" evidence="17">
    <location>
        <position position="240"/>
    </location>
    <ligand>
        <name>heme b</name>
        <dbReference type="ChEBI" id="CHEBI:60344"/>
    </ligand>
    <ligandPart>
        <name>Fe</name>
        <dbReference type="ChEBI" id="CHEBI:18248"/>
    </ligandPart>
</feature>
<reference evidence="22 23" key="1">
    <citation type="journal article" date="2016" name="Sci. Rep.">
        <title>The Dendrobium catenatum Lindl. genome sequence provides insights into polysaccharide synthase, floral development and adaptive evolution.</title>
        <authorList>
            <person name="Zhang G.Q."/>
            <person name="Xu Q."/>
            <person name="Bian C."/>
            <person name="Tsai W.C."/>
            <person name="Yeh C.M."/>
            <person name="Liu K.W."/>
            <person name="Yoshida K."/>
            <person name="Zhang L.S."/>
            <person name="Chang S.B."/>
            <person name="Chen F."/>
            <person name="Shi Y."/>
            <person name="Su Y.Y."/>
            <person name="Zhang Y.Q."/>
            <person name="Chen L.J."/>
            <person name="Yin Y."/>
            <person name="Lin M."/>
            <person name="Huang H."/>
            <person name="Deng H."/>
            <person name="Wang Z.W."/>
            <person name="Zhu S.L."/>
            <person name="Zhao X."/>
            <person name="Deng C."/>
            <person name="Niu S.C."/>
            <person name="Huang J."/>
            <person name="Wang M."/>
            <person name="Liu G.H."/>
            <person name="Yang H.J."/>
            <person name="Xiao X.J."/>
            <person name="Hsiao Y.Y."/>
            <person name="Wu W.L."/>
            <person name="Chen Y.Y."/>
            <person name="Mitsuda N."/>
            <person name="Ohme-Takagi M."/>
            <person name="Luo Y.B."/>
            <person name="Van de Peer Y."/>
            <person name="Liu Z.J."/>
        </authorList>
    </citation>
    <scope>NUCLEOTIDE SEQUENCE [LARGE SCALE GENOMIC DNA]</scope>
    <source>
        <tissue evidence="22">The whole plant</tissue>
    </source>
</reference>
<evidence type="ECO:0000256" key="11">
    <source>
        <dbReference type="ARBA" id="ARBA00023004"/>
    </source>
</evidence>
<evidence type="ECO:0000256" key="6">
    <source>
        <dbReference type="ARBA" id="ARBA00022559"/>
    </source>
</evidence>
<dbReference type="InterPro" id="IPR019793">
    <property type="entry name" value="Peroxidases_heam-ligand_BS"/>
</dbReference>
<keyword evidence="7 20" id="KW-0349">Heme</keyword>
<protein>
    <recommendedName>
        <fullName evidence="4 20">Peroxidase</fullName>
        <ecNumber evidence="4 20">1.11.1.7</ecNumber>
    </recommendedName>
</protein>
<feature type="binding site" evidence="16">
    <location>
        <position position="210"/>
    </location>
    <ligand>
        <name>substrate</name>
    </ligand>
</feature>
<dbReference type="Proteomes" id="UP000233837">
    <property type="component" value="Unassembled WGS sequence"/>
</dbReference>
<comment type="cofactor">
    <cofactor evidence="17 20">
        <name>Ca(2+)</name>
        <dbReference type="ChEBI" id="CHEBI:29108"/>
    </cofactor>
    <text evidence="17 20">Binds 2 calcium ions per subunit.</text>
</comment>
<evidence type="ECO:0000256" key="12">
    <source>
        <dbReference type="ARBA" id="ARBA00023157"/>
    </source>
</evidence>
<evidence type="ECO:0000256" key="16">
    <source>
        <dbReference type="PIRSR" id="PIRSR600823-2"/>
    </source>
</evidence>
<dbReference type="PANTHER" id="PTHR31517:SF59">
    <property type="entry name" value="PEROXIDASE"/>
    <property type="match status" value="1"/>
</dbReference>
<proteinExistence type="inferred from homology"/>
<feature type="binding site" evidence="17">
    <location>
        <position position="113"/>
    </location>
    <ligand>
        <name>Ca(2+)</name>
        <dbReference type="ChEBI" id="CHEBI:29108"/>
        <label>1</label>
    </ligand>
</feature>
<feature type="binding site" evidence="17">
    <location>
        <position position="115"/>
    </location>
    <ligand>
        <name>Ca(2+)</name>
        <dbReference type="ChEBI" id="CHEBI:29108"/>
        <label>1</label>
    </ligand>
</feature>